<keyword evidence="11 14" id="KW-1133">Transmembrane helix</keyword>
<keyword evidence="5" id="KW-0597">Phosphoprotein</keyword>
<keyword evidence="9 16" id="KW-0418">Kinase</keyword>
<keyword evidence="8" id="KW-0547">Nucleotide-binding</keyword>
<evidence type="ECO:0000256" key="13">
    <source>
        <dbReference type="ARBA" id="ARBA00023136"/>
    </source>
</evidence>
<gene>
    <name evidence="16" type="ORF">FYJ50_08430</name>
</gene>
<comment type="caution">
    <text evidence="16">The sequence shown here is derived from an EMBL/GenBank/DDBJ whole genome shotgun (WGS) entry which is preliminary data.</text>
</comment>
<dbReference type="InterPro" id="IPR003661">
    <property type="entry name" value="HisK_dim/P_dom"/>
</dbReference>
<dbReference type="SUPFAM" id="SSF47384">
    <property type="entry name" value="Homodimeric domain of signal transducing histidine kinase"/>
    <property type="match status" value="1"/>
</dbReference>
<dbReference type="RefSeq" id="WP_154461020.1">
    <property type="nucleotide sequence ID" value="NZ_JAQYTQ010000005.1"/>
</dbReference>
<reference evidence="16 17" key="1">
    <citation type="submission" date="2019-08" db="EMBL/GenBank/DDBJ databases">
        <title>In-depth cultivation of the pig gut microbiome towards novel bacterial diversity and tailored functional studies.</title>
        <authorList>
            <person name="Wylensek D."/>
            <person name="Hitch T.C.A."/>
            <person name="Clavel T."/>
        </authorList>
    </citation>
    <scope>NUCLEOTIDE SEQUENCE [LARGE SCALE GENOMIC DNA]</scope>
    <source>
        <strain evidence="16 17">LKV-178-WT-2G</strain>
    </source>
</reference>
<evidence type="ECO:0000256" key="5">
    <source>
        <dbReference type="ARBA" id="ARBA00022553"/>
    </source>
</evidence>
<evidence type="ECO:0000256" key="3">
    <source>
        <dbReference type="ARBA" id="ARBA00012438"/>
    </source>
</evidence>
<dbReference type="SMART" id="SM00388">
    <property type="entry name" value="HisKA"/>
    <property type="match status" value="1"/>
</dbReference>
<keyword evidence="6" id="KW-0808">Transferase</keyword>
<evidence type="ECO:0000256" key="14">
    <source>
        <dbReference type="SAM" id="Phobius"/>
    </source>
</evidence>
<dbReference type="EMBL" id="VUMM01000020">
    <property type="protein sequence ID" value="MSS02112.1"/>
    <property type="molecule type" value="Genomic_DNA"/>
</dbReference>
<dbReference type="Gene3D" id="1.10.287.130">
    <property type="match status" value="1"/>
</dbReference>
<keyword evidence="10" id="KW-0067">ATP-binding</keyword>
<evidence type="ECO:0000256" key="7">
    <source>
        <dbReference type="ARBA" id="ARBA00022692"/>
    </source>
</evidence>
<dbReference type="CDD" id="cd00082">
    <property type="entry name" value="HisKA"/>
    <property type="match status" value="1"/>
</dbReference>
<dbReference type="CDD" id="cd06225">
    <property type="entry name" value="HAMP"/>
    <property type="match status" value="1"/>
</dbReference>
<evidence type="ECO:0000256" key="12">
    <source>
        <dbReference type="ARBA" id="ARBA00023012"/>
    </source>
</evidence>
<dbReference type="InterPro" id="IPR036890">
    <property type="entry name" value="HATPase_C_sf"/>
</dbReference>
<comment type="catalytic activity">
    <reaction evidence="1">
        <text>ATP + protein L-histidine = ADP + protein N-phospho-L-histidine.</text>
        <dbReference type="EC" id="2.7.13.3"/>
    </reaction>
</comment>
<dbReference type="SUPFAM" id="SSF55874">
    <property type="entry name" value="ATPase domain of HSP90 chaperone/DNA topoisomerase II/histidine kinase"/>
    <property type="match status" value="1"/>
</dbReference>
<organism evidence="16 17">
    <name type="scientific">Floccifex porci</name>
    <dbReference type="NCBI Taxonomy" id="2606629"/>
    <lineage>
        <taxon>Bacteria</taxon>
        <taxon>Bacillati</taxon>
        <taxon>Bacillota</taxon>
        <taxon>Erysipelotrichia</taxon>
        <taxon>Erysipelotrichales</taxon>
        <taxon>Erysipelotrichaceae</taxon>
        <taxon>Floccifex</taxon>
    </lineage>
</organism>
<evidence type="ECO:0000256" key="1">
    <source>
        <dbReference type="ARBA" id="ARBA00000085"/>
    </source>
</evidence>
<dbReference type="PANTHER" id="PTHR45528">
    <property type="entry name" value="SENSOR HISTIDINE KINASE CPXA"/>
    <property type="match status" value="1"/>
</dbReference>
<evidence type="ECO:0000256" key="9">
    <source>
        <dbReference type="ARBA" id="ARBA00022777"/>
    </source>
</evidence>
<evidence type="ECO:0000256" key="4">
    <source>
        <dbReference type="ARBA" id="ARBA00022475"/>
    </source>
</evidence>
<evidence type="ECO:0000259" key="15">
    <source>
        <dbReference type="PROSITE" id="PS50885"/>
    </source>
</evidence>
<proteinExistence type="predicted"/>
<evidence type="ECO:0000256" key="10">
    <source>
        <dbReference type="ARBA" id="ARBA00022840"/>
    </source>
</evidence>
<dbReference type="InterPro" id="IPR036097">
    <property type="entry name" value="HisK_dim/P_sf"/>
</dbReference>
<evidence type="ECO:0000256" key="8">
    <source>
        <dbReference type="ARBA" id="ARBA00022741"/>
    </source>
</evidence>
<dbReference type="EC" id="2.7.13.3" evidence="3"/>
<feature type="transmembrane region" description="Helical" evidence="14">
    <location>
        <begin position="7"/>
        <end position="27"/>
    </location>
</feature>
<keyword evidence="4" id="KW-1003">Cell membrane</keyword>
<sequence>MHKIKAQFLLLILITGFLSYGLFQILWMNKFNVYDGLNPYFHFLPVYGPSSLSDNLVQQAKNYEIPDSDQDTETIDNLKPFFDLTDKYTSLFIYKMNGEYLTGKQAQVIEDPAFNMAFLYGYHLTDGSFERYQSFPLEFKNGTGFVQLIFYHSMYYIMIYAIISLLISCLFFIFVVMYFLSVKVNRITKIKESILQMASGNLESPVPVFYLDEIGIVSYQLEQLRITLKKTFEQEQVNQNLIANLSHDLKTPLTILNGYLEIIKRNPSKIEYIDSCIQKTNEINNLSNRILKKEEDIHMEWVSNEFIWNEIKEHIDYISLAGFQVETIYKEFKGIQIDVTSYKRILSNIFSNILKYGDKQKKVIVECHCSEYLILVFKNYIQLNSIEIESHRIGLKSIETRMKQMNGEMIVESYENQFCIKLIFQR</sequence>
<dbReference type="GO" id="GO:0005524">
    <property type="term" value="F:ATP binding"/>
    <property type="evidence" value="ECO:0007669"/>
    <property type="project" value="UniProtKB-KW"/>
</dbReference>
<evidence type="ECO:0000256" key="6">
    <source>
        <dbReference type="ARBA" id="ARBA00022679"/>
    </source>
</evidence>
<evidence type="ECO:0000313" key="17">
    <source>
        <dbReference type="Proteomes" id="UP000470082"/>
    </source>
</evidence>
<keyword evidence="7 14" id="KW-0812">Transmembrane</keyword>
<dbReference type="Pfam" id="PF00512">
    <property type="entry name" value="HisKA"/>
    <property type="match status" value="1"/>
</dbReference>
<evidence type="ECO:0000313" key="16">
    <source>
        <dbReference type="EMBL" id="MSS02112.1"/>
    </source>
</evidence>
<keyword evidence="12" id="KW-0902">Two-component regulatory system</keyword>
<dbReference type="Proteomes" id="UP000470082">
    <property type="component" value="Unassembled WGS sequence"/>
</dbReference>
<protein>
    <recommendedName>
        <fullName evidence="3">histidine kinase</fullName>
        <ecNumber evidence="3">2.7.13.3</ecNumber>
    </recommendedName>
</protein>
<keyword evidence="17" id="KW-1185">Reference proteome</keyword>
<dbReference type="PANTHER" id="PTHR45528:SF1">
    <property type="entry name" value="SENSOR HISTIDINE KINASE CPXA"/>
    <property type="match status" value="1"/>
</dbReference>
<dbReference type="Gene3D" id="6.10.340.10">
    <property type="match status" value="1"/>
</dbReference>
<dbReference type="AlphaFoldDB" id="A0A7X2N430"/>
<evidence type="ECO:0000256" key="11">
    <source>
        <dbReference type="ARBA" id="ARBA00022989"/>
    </source>
</evidence>
<feature type="domain" description="HAMP" evidence="15">
    <location>
        <begin position="184"/>
        <end position="233"/>
    </location>
</feature>
<accession>A0A7X2N430</accession>
<dbReference type="PROSITE" id="PS50885">
    <property type="entry name" value="HAMP"/>
    <property type="match status" value="1"/>
</dbReference>
<name>A0A7X2N430_9FIRM</name>
<comment type="subcellular location">
    <subcellularLocation>
        <location evidence="2">Cell membrane</location>
        <topology evidence="2">Multi-pass membrane protein</topology>
    </subcellularLocation>
</comment>
<dbReference type="Gene3D" id="3.30.565.10">
    <property type="entry name" value="Histidine kinase-like ATPase, C-terminal domain"/>
    <property type="match status" value="1"/>
</dbReference>
<evidence type="ECO:0000256" key="2">
    <source>
        <dbReference type="ARBA" id="ARBA00004651"/>
    </source>
</evidence>
<dbReference type="GO" id="GO:0005886">
    <property type="term" value="C:plasma membrane"/>
    <property type="evidence" value="ECO:0007669"/>
    <property type="project" value="UniProtKB-SubCell"/>
</dbReference>
<dbReference type="InterPro" id="IPR003660">
    <property type="entry name" value="HAMP_dom"/>
</dbReference>
<keyword evidence="13 14" id="KW-0472">Membrane</keyword>
<feature type="transmembrane region" description="Helical" evidence="14">
    <location>
        <begin position="155"/>
        <end position="180"/>
    </location>
</feature>
<dbReference type="InterPro" id="IPR050398">
    <property type="entry name" value="HssS/ArlS-like"/>
</dbReference>
<dbReference type="GO" id="GO:0000155">
    <property type="term" value="F:phosphorelay sensor kinase activity"/>
    <property type="evidence" value="ECO:0007669"/>
    <property type="project" value="InterPro"/>
</dbReference>